<dbReference type="PANTHER" id="PTHR48004">
    <property type="entry name" value="OS01G0149700 PROTEIN"/>
    <property type="match status" value="1"/>
</dbReference>
<keyword evidence="2" id="KW-1003">Cell membrane</keyword>
<dbReference type="Gramene" id="PRQ25794">
    <property type="protein sequence ID" value="PRQ25794"/>
    <property type="gene ID" value="RchiOBHm_Chr6g0287531"/>
</dbReference>
<evidence type="ECO:0000313" key="10">
    <source>
        <dbReference type="Proteomes" id="UP000238479"/>
    </source>
</evidence>
<organism evidence="9 10">
    <name type="scientific">Rosa chinensis</name>
    <name type="common">China rose</name>
    <dbReference type="NCBI Taxonomy" id="74649"/>
    <lineage>
        <taxon>Eukaryota</taxon>
        <taxon>Viridiplantae</taxon>
        <taxon>Streptophyta</taxon>
        <taxon>Embryophyta</taxon>
        <taxon>Tracheophyta</taxon>
        <taxon>Spermatophyta</taxon>
        <taxon>Magnoliopsida</taxon>
        <taxon>eudicotyledons</taxon>
        <taxon>Gunneridae</taxon>
        <taxon>Pentapetalae</taxon>
        <taxon>rosids</taxon>
        <taxon>fabids</taxon>
        <taxon>Rosales</taxon>
        <taxon>Rosaceae</taxon>
        <taxon>Rosoideae</taxon>
        <taxon>Rosoideae incertae sedis</taxon>
        <taxon>Rosa</taxon>
    </lineage>
</organism>
<dbReference type="EMBL" id="PDCK01000044">
    <property type="protein sequence ID" value="PRQ25794.1"/>
    <property type="molecule type" value="Genomic_DNA"/>
</dbReference>
<dbReference type="InterPro" id="IPR055414">
    <property type="entry name" value="LRR_R13L4/SHOC2-like"/>
</dbReference>
<dbReference type="FunFam" id="3.80.10.10:FF:000299">
    <property type="entry name" value="Piriformospora indica-insensitive protein 2"/>
    <property type="match status" value="1"/>
</dbReference>
<dbReference type="OMA" id="INSAIPW"/>
<comment type="caution">
    <text evidence="9">The sequence shown here is derived from an EMBL/GenBank/DDBJ whole genome shotgun (WGS) entry which is preliminary data.</text>
</comment>
<evidence type="ECO:0000256" key="7">
    <source>
        <dbReference type="SAM" id="Phobius"/>
    </source>
</evidence>
<evidence type="ECO:0000313" key="9">
    <source>
        <dbReference type="EMBL" id="PRQ25794.1"/>
    </source>
</evidence>
<name>A0A2P6PV43_ROSCH</name>
<evidence type="ECO:0000256" key="2">
    <source>
        <dbReference type="ARBA" id="ARBA00022475"/>
    </source>
</evidence>
<accession>A0A2P6PV43</accession>
<reference evidence="9 10" key="1">
    <citation type="journal article" date="2018" name="Nat. Genet.">
        <title>The Rosa genome provides new insights in the design of modern roses.</title>
        <authorList>
            <person name="Bendahmane M."/>
        </authorList>
    </citation>
    <scope>NUCLEOTIDE SEQUENCE [LARGE SCALE GENOMIC DNA]</scope>
    <source>
        <strain evidence="10">cv. Old Blush</strain>
    </source>
</reference>
<sequence length="491" mass="53529">MTQLLHSSHLHTCSCSFRNQNREKQTSMAQLHPISTFTLLFLTTLLSSFVISHSQPLLSPAEQASVYRVLDSLNPHVPWRTLFPDDLCSYGPHGVVCDFFANDTDPSVVTVHVSELSFGYVSDYTPNPPCSSTATLSPLLFTSFPYLRKLFFYRCFNETTVVSVPDIPASFGSGLEELVFIDNPSLVSPLSGILRNFTSLRRAVLTGNGFYGNVPDSVAEMVHLEELTLSGNQLGGEIPVSFEKLKKLKVLDLGGNSFAGKVPDSVGSLSELLKLDLSSNGFSGKIPESLKNLRRLELLDLSYNRFNNSGVPLFLSEMTQLRTVSLSGNLLGGQIPEIWSKLGGILGIGLSGMGLVGKIPASMGVYLRNVRYLGLDNNKLEGTVPQEFGLLESVNEINLENNSLSGRVSFSSAKFGHKMKLYGNPQLCVDDKGLRFAKGLGFEELKVCSKQQKPNSAHFTMDSSSSSAVQVVVPSMVMVCGFLGMIVLMLN</sequence>
<evidence type="ECO:0000256" key="4">
    <source>
        <dbReference type="ARBA" id="ARBA00022729"/>
    </source>
</evidence>
<dbReference type="Pfam" id="PF23598">
    <property type="entry name" value="LRR_14"/>
    <property type="match status" value="1"/>
</dbReference>
<keyword evidence="3" id="KW-0433">Leucine-rich repeat</keyword>
<dbReference type="Pfam" id="PF00560">
    <property type="entry name" value="LRR_1"/>
    <property type="match status" value="1"/>
</dbReference>
<keyword evidence="7" id="KW-0812">Transmembrane</keyword>
<comment type="subcellular location">
    <subcellularLocation>
        <location evidence="1">Cell membrane</location>
    </subcellularLocation>
</comment>
<dbReference type="GO" id="GO:0005886">
    <property type="term" value="C:plasma membrane"/>
    <property type="evidence" value="ECO:0007669"/>
    <property type="project" value="UniProtKB-SubCell"/>
</dbReference>
<gene>
    <name evidence="9" type="ORF">RchiOBHm_Chr6g0287531</name>
</gene>
<dbReference type="SUPFAM" id="SSF52058">
    <property type="entry name" value="L domain-like"/>
    <property type="match status" value="1"/>
</dbReference>
<evidence type="ECO:0000256" key="5">
    <source>
        <dbReference type="ARBA" id="ARBA00022737"/>
    </source>
</evidence>
<dbReference type="OrthoDB" id="676979at2759"/>
<keyword evidence="4" id="KW-0732">Signal</keyword>
<evidence type="ECO:0000256" key="1">
    <source>
        <dbReference type="ARBA" id="ARBA00004236"/>
    </source>
</evidence>
<evidence type="ECO:0000256" key="6">
    <source>
        <dbReference type="ARBA" id="ARBA00023136"/>
    </source>
</evidence>
<dbReference type="InterPro" id="IPR032675">
    <property type="entry name" value="LRR_dom_sf"/>
</dbReference>
<keyword evidence="7" id="KW-1133">Transmembrane helix</keyword>
<dbReference type="InterPro" id="IPR003591">
    <property type="entry name" value="Leu-rich_rpt_typical-subtyp"/>
</dbReference>
<keyword evidence="10" id="KW-1185">Reference proteome</keyword>
<dbReference type="Proteomes" id="UP000238479">
    <property type="component" value="Chromosome 6"/>
</dbReference>
<feature type="transmembrane region" description="Helical" evidence="7">
    <location>
        <begin position="471"/>
        <end position="490"/>
    </location>
</feature>
<evidence type="ECO:0000256" key="3">
    <source>
        <dbReference type="ARBA" id="ARBA00022614"/>
    </source>
</evidence>
<protein>
    <submittedName>
        <fullName evidence="9">Putative leucine-rich repeat domain, L domain-containing protein</fullName>
    </submittedName>
</protein>
<dbReference type="AlphaFoldDB" id="A0A2P6PV43"/>
<evidence type="ECO:0000259" key="8">
    <source>
        <dbReference type="Pfam" id="PF23598"/>
    </source>
</evidence>
<dbReference type="PANTHER" id="PTHR48004:SF38">
    <property type="entry name" value="ROP-INTERACTIVE CRIB MOTIF-CONTAINING PROTEIN 7"/>
    <property type="match status" value="1"/>
</dbReference>
<feature type="domain" description="Disease resistance R13L4/SHOC-2-like LRR" evidence="8">
    <location>
        <begin position="213"/>
        <end position="326"/>
    </location>
</feature>
<proteinExistence type="predicted"/>
<dbReference type="InterPro" id="IPR001611">
    <property type="entry name" value="Leu-rich_rpt"/>
</dbReference>
<dbReference type="Gene3D" id="3.80.10.10">
    <property type="entry name" value="Ribonuclease Inhibitor"/>
    <property type="match status" value="1"/>
</dbReference>
<keyword evidence="6 7" id="KW-0472">Membrane</keyword>
<dbReference type="SMART" id="SM00369">
    <property type="entry name" value="LRR_TYP"/>
    <property type="match status" value="5"/>
</dbReference>
<dbReference type="InterPro" id="IPR052941">
    <property type="entry name" value="StomDev_PlantInt_Reg"/>
</dbReference>
<keyword evidence="5" id="KW-0677">Repeat</keyword>